<dbReference type="SUPFAM" id="SSF47473">
    <property type="entry name" value="EF-hand"/>
    <property type="match status" value="1"/>
</dbReference>
<gene>
    <name evidence="19" type="ORF">EUTSA_v10017592mg</name>
</gene>
<keyword evidence="9" id="KW-0418">Kinase</keyword>
<keyword evidence="6" id="KW-0479">Metal-binding</keyword>
<evidence type="ECO:0000256" key="9">
    <source>
        <dbReference type="ARBA" id="ARBA00022777"/>
    </source>
</evidence>
<feature type="domain" description="Protein kinase" evidence="17">
    <location>
        <begin position="147"/>
        <end position="405"/>
    </location>
</feature>
<organism evidence="19 20">
    <name type="scientific">Eutrema salsugineum</name>
    <name type="common">Saltwater cress</name>
    <name type="synonym">Sisymbrium salsugineum</name>
    <dbReference type="NCBI Taxonomy" id="72664"/>
    <lineage>
        <taxon>Eukaryota</taxon>
        <taxon>Viridiplantae</taxon>
        <taxon>Streptophyta</taxon>
        <taxon>Embryophyta</taxon>
        <taxon>Tracheophyta</taxon>
        <taxon>Spermatophyta</taxon>
        <taxon>Magnoliopsida</taxon>
        <taxon>eudicotyledons</taxon>
        <taxon>Gunneridae</taxon>
        <taxon>Pentapetalae</taxon>
        <taxon>rosids</taxon>
        <taxon>malvids</taxon>
        <taxon>Brassicales</taxon>
        <taxon>Brassicaceae</taxon>
        <taxon>Eutremeae</taxon>
        <taxon>Eutrema</taxon>
    </lineage>
</organism>
<dbReference type="STRING" id="72664.V4MAQ6"/>
<name>V4MAQ6_EUTSA</name>
<dbReference type="Gene3D" id="3.30.200.20">
    <property type="entry name" value="Phosphorylase Kinase, domain 1"/>
    <property type="match status" value="1"/>
</dbReference>
<feature type="binding site" evidence="15">
    <location>
        <position position="176"/>
    </location>
    <ligand>
        <name>ATP</name>
        <dbReference type="ChEBI" id="CHEBI:30616"/>
    </ligand>
</feature>
<feature type="compositionally biased region" description="Polar residues" evidence="16">
    <location>
        <begin position="73"/>
        <end position="85"/>
    </location>
</feature>
<accession>V4MAQ6</accession>
<evidence type="ECO:0000256" key="5">
    <source>
        <dbReference type="ARBA" id="ARBA00022679"/>
    </source>
</evidence>
<dbReference type="InterPro" id="IPR011992">
    <property type="entry name" value="EF-hand-dom_pair"/>
</dbReference>
<evidence type="ECO:0000256" key="3">
    <source>
        <dbReference type="ARBA" id="ARBA00022527"/>
    </source>
</evidence>
<evidence type="ECO:0000256" key="1">
    <source>
        <dbReference type="ARBA" id="ARBA00005354"/>
    </source>
</evidence>
<keyword evidence="20" id="KW-1185">Reference proteome</keyword>
<dbReference type="InterPro" id="IPR050205">
    <property type="entry name" value="CDPK_Ser/Thr_kinases"/>
</dbReference>
<dbReference type="InterPro" id="IPR002048">
    <property type="entry name" value="EF_hand_dom"/>
</dbReference>
<dbReference type="Pfam" id="PF00069">
    <property type="entry name" value="Pkinase"/>
    <property type="match status" value="1"/>
</dbReference>
<dbReference type="GO" id="GO:0005524">
    <property type="term" value="F:ATP binding"/>
    <property type="evidence" value="ECO:0007669"/>
    <property type="project" value="UniProtKB-UniRule"/>
</dbReference>
<dbReference type="InterPro" id="IPR000719">
    <property type="entry name" value="Prot_kinase_dom"/>
</dbReference>
<dbReference type="CDD" id="cd05117">
    <property type="entry name" value="STKc_CAMK"/>
    <property type="match status" value="1"/>
</dbReference>
<keyword evidence="4" id="KW-0597">Phosphoprotein</keyword>
<evidence type="ECO:0000256" key="12">
    <source>
        <dbReference type="ARBA" id="ARBA00024334"/>
    </source>
</evidence>
<evidence type="ECO:0000256" key="14">
    <source>
        <dbReference type="ARBA" id="ARBA00048679"/>
    </source>
</evidence>
<dbReference type="EMBL" id="KI517385">
    <property type="protein sequence ID" value="ESQ52212.1"/>
    <property type="molecule type" value="Genomic_DNA"/>
</dbReference>
<evidence type="ECO:0000313" key="20">
    <source>
        <dbReference type="Proteomes" id="UP000030689"/>
    </source>
</evidence>
<proteinExistence type="inferred from homology"/>
<dbReference type="eggNOG" id="KOG0032">
    <property type="taxonomic scope" value="Eukaryota"/>
</dbReference>
<feature type="compositionally biased region" description="Basic and acidic residues" evidence="16">
    <location>
        <begin position="86"/>
        <end position="98"/>
    </location>
</feature>
<evidence type="ECO:0000256" key="13">
    <source>
        <dbReference type="ARBA" id="ARBA00047899"/>
    </source>
</evidence>
<dbReference type="OMA" id="DHPLKPQ"/>
<reference evidence="19 20" key="1">
    <citation type="journal article" date="2013" name="Front. Plant Sci.">
        <title>The Reference Genome of the Halophytic Plant Eutrema salsugineum.</title>
        <authorList>
            <person name="Yang R."/>
            <person name="Jarvis D.E."/>
            <person name="Chen H."/>
            <person name="Beilstein M.A."/>
            <person name="Grimwood J."/>
            <person name="Jenkins J."/>
            <person name="Shu S."/>
            <person name="Prochnik S."/>
            <person name="Xin M."/>
            <person name="Ma C."/>
            <person name="Schmutz J."/>
            <person name="Wing R.A."/>
            <person name="Mitchell-Olds T."/>
            <person name="Schumaker K.S."/>
            <person name="Wang X."/>
        </authorList>
    </citation>
    <scope>NUCLEOTIDE SEQUENCE [LARGE SCALE GENOMIC DNA]</scope>
</reference>
<evidence type="ECO:0000256" key="2">
    <source>
        <dbReference type="ARBA" id="ARBA00012513"/>
    </source>
</evidence>
<dbReference type="AlphaFoldDB" id="V4MAQ6"/>
<evidence type="ECO:0000256" key="15">
    <source>
        <dbReference type="PROSITE-ProRule" id="PRU10141"/>
    </source>
</evidence>
<evidence type="ECO:0000256" key="10">
    <source>
        <dbReference type="ARBA" id="ARBA00022837"/>
    </source>
</evidence>
<comment type="catalytic activity">
    <reaction evidence="14">
        <text>L-seryl-[protein] + ATP = O-phospho-L-seryl-[protein] + ADP + H(+)</text>
        <dbReference type="Rhea" id="RHEA:17989"/>
        <dbReference type="Rhea" id="RHEA-COMP:9863"/>
        <dbReference type="Rhea" id="RHEA-COMP:11604"/>
        <dbReference type="ChEBI" id="CHEBI:15378"/>
        <dbReference type="ChEBI" id="CHEBI:29999"/>
        <dbReference type="ChEBI" id="CHEBI:30616"/>
        <dbReference type="ChEBI" id="CHEBI:83421"/>
        <dbReference type="ChEBI" id="CHEBI:456216"/>
        <dbReference type="EC" id="2.7.11.1"/>
    </reaction>
</comment>
<evidence type="ECO:0000256" key="7">
    <source>
        <dbReference type="ARBA" id="ARBA00022737"/>
    </source>
</evidence>
<comment type="catalytic activity">
    <reaction evidence="13">
        <text>L-threonyl-[protein] + ATP = O-phospho-L-threonyl-[protein] + ADP + H(+)</text>
        <dbReference type="Rhea" id="RHEA:46608"/>
        <dbReference type="Rhea" id="RHEA-COMP:11060"/>
        <dbReference type="Rhea" id="RHEA-COMP:11605"/>
        <dbReference type="ChEBI" id="CHEBI:15378"/>
        <dbReference type="ChEBI" id="CHEBI:30013"/>
        <dbReference type="ChEBI" id="CHEBI:30616"/>
        <dbReference type="ChEBI" id="CHEBI:61977"/>
        <dbReference type="ChEBI" id="CHEBI:456216"/>
        <dbReference type="EC" id="2.7.11.1"/>
    </reaction>
</comment>
<comment type="similarity">
    <text evidence="1">Belongs to the protein kinase superfamily. CAMK Ser/Thr protein kinase family. CaMK subfamily.</text>
</comment>
<dbReference type="InterPro" id="IPR017441">
    <property type="entry name" value="Protein_kinase_ATP_BS"/>
</dbReference>
<protein>
    <recommendedName>
        <fullName evidence="2">non-specific serine/threonine protein kinase</fullName>
        <ecNumber evidence="2">2.7.11.1</ecNumber>
    </recommendedName>
</protein>
<dbReference type="PROSITE" id="PS00108">
    <property type="entry name" value="PROTEIN_KINASE_ST"/>
    <property type="match status" value="1"/>
</dbReference>
<feature type="region of interest" description="Disordered" evidence="16">
    <location>
        <begin position="50"/>
        <end position="98"/>
    </location>
</feature>
<dbReference type="PROSITE" id="PS50011">
    <property type="entry name" value="PROTEIN_KINASE_DOM"/>
    <property type="match status" value="1"/>
</dbReference>
<dbReference type="KEGG" id="eus:EUTSA_v10017592mg"/>
<evidence type="ECO:0000256" key="8">
    <source>
        <dbReference type="ARBA" id="ARBA00022741"/>
    </source>
</evidence>
<dbReference type="Gene3D" id="1.10.238.10">
    <property type="entry name" value="EF-hand"/>
    <property type="match status" value="2"/>
</dbReference>
<dbReference type="InterPro" id="IPR011009">
    <property type="entry name" value="Kinase-like_dom_sf"/>
</dbReference>
<keyword evidence="10" id="KW-0106">Calcium</keyword>
<keyword evidence="7" id="KW-0677">Repeat</keyword>
<evidence type="ECO:0000256" key="6">
    <source>
        <dbReference type="ARBA" id="ARBA00022723"/>
    </source>
</evidence>
<dbReference type="GO" id="GO:0004674">
    <property type="term" value="F:protein serine/threonine kinase activity"/>
    <property type="evidence" value="ECO:0007669"/>
    <property type="project" value="UniProtKB-KW"/>
</dbReference>
<dbReference type="SMART" id="SM00220">
    <property type="entry name" value="S_TKc"/>
    <property type="match status" value="1"/>
</dbReference>
<keyword evidence="3" id="KW-0723">Serine/threonine-protein kinase</keyword>
<keyword evidence="8 15" id="KW-0547">Nucleotide-binding</keyword>
<dbReference type="PROSITE" id="PS50222">
    <property type="entry name" value="EF_HAND_2"/>
    <property type="match status" value="1"/>
</dbReference>
<dbReference type="Gramene" id="ESQ52212">
    <property type="protein sequence ID" value="ESQ52212"/>
    <property type="gene ID" value="EUTSA_v10017592mg"/>
</dbReference>
<evidence type="ECO:0000256" key="11">
    <source>
        <dbReference type="ARBA" id="ARBA00022840"/>
    </source>
</evidence>
<sequence length="535" mass="60263">MGNVCVHMVNNCVDSKSNSWVRPTDLIMDHPLKPQLADKPPQQMLMLKDDDKPKLDTHGDPKLPEEKAKAEAQKQTSVTNSYHNSLQEKEGIKSEMRKCSEEEEKRKRAIACGNSKRKAHNVRRLMSAGLQAESVLKTKTGHLKEYYNLGSKLGHGQFGTTFVCTEKGTGVEYACKSIPKRKLENEEDVEDVRREIEIMKHLLGQPNVISIKGAYEDAVAVHMVMELCRGGELFDRIVERGHYSERKAANLAKVILGVVQTCHSLGVMHRDLKPENFLFVNDDEDSPLKAIDFGLSMFLKPGENFTDVVGSPYYIAPEVLNKDYGPEADIWSAGVMIYVLLSGSAPFWGETEEEIFNEVLEGELDLSSDPWPHVSESAKDLIRKMLERNPNKRLTAQQVLCHPWIRDEGNAPDTPLDTTVLSRLKRFSATDKLKKMALRVIAERLSDEEIHGLRETIKIIDSEKSGRVTYKELKSVLEKFNANLDNSDINGLMQTPTEVHSEDTVDYEEFIGAIIKLKQLQDEEANDSLDSSAKV</sequence>
<evidence type="ECO:0000256" key="16">
    <source>
        <dbReference type="SAM" id="MobiDB-lite"/>
    </source>
</evidence>
<evidence type="ECO:0000259" key="17">
    <source>
        <dbReference type="PROSITE" id="PS50011"/>
    </source>
</evidence>
<dbReference type="GO" id="GO:0005509">
    <property type="term" value="F:calcium ion binding"/>
    <property type="evidence" value="ECO:0007669"/>
    <property type="project" value="InterPro"/>
</dbReference>
<dbReference type="PROSITE" id="PS00107">
    <property type="entry name" value="PROTEIN_KINASE_ATP"/>
    <property type="match status" value="1"/>
</dbReference>
<dbReference type="FunFam" id="3.30.200.20:FF:000004">
    <property type="entry name" value="Calcium-dependent protein kinase 1"/>
    <property type="match status" value="1"/>
</dbReference>
<keyword evidence="5" id="KW-0808">Transferase</keyword>
<evidence type="ECO:0000259" key="18">
    <source>
        <dbReference type="PROSITE" id="PS50222"/>
    </source>
</evidence>
<dbReference type="InterPro" id="IPR008271">
    <property type="entry name" value="Ser/Thr_kinase_AS"/>
</dbReference>
<dbReference type="Gene3D" id="1.10.510.10">
    <property type="entry name" value="Transferase(Phosphotransferase) domain 1"/>
    <property type="match status" value="1"/>
</dbReference>
<dbReference type="FunFam" id="1.10.510.10:FF:000249">
    <property type="entry name" value="Calcium-dependent protein kinase SK5"/>
    <property type="match status" value="1"/>
</dbReference>
<feature type="domain" description="EF-hand" evidence="18">
    <location>
        <begin position="448"/>
        <end position="483"/>
    </location>
</feature>
<evidence type="ECO:0000313" key="19">
    <source>
        <dbReference type="EMBL" id="ESQ52212.1"/>
    </source>
</evidence>
<dbReference type="EC" id="2.7.11.1" evidence="2"/>
<feature type="compositionally biased region" description="Basic and acidic residues" evidence="16">
    <location>
        <begin position="50"/>
        <end position="72"/>
    </location>
</feature>
<dbReference type="PANTHER" id="PTHR24349">
    <property type="entry name" value="SERINE/THREONINE-PROTEIN KINASE"/>
    <property type="match status" value="1"/>
</dbReference>
<comment type="similarity">
    <text evidence="12">Belongs to the protein kinase superfamily. Ser/Thr protein kinase family. CDPK subfamily.</text>
</comment>
<evidence type="ECO:0000256" key="4">
    <source>
        <dbReference type="ARBA" id="ARBA00022553"/>
    </source>
</evidence>
<dbReference type="SUPFAM" id="SSF56112">
    <property type="entry name" value="Protein kinase-like (PK-like)"/>
    <property type="match status" value="1"/>
</dbReference>
<dbReference type="Proteomes" id="UP000030689">
    <property type="component" value="Unassembled WGS sequence"/>
</dbReference>
<keyword evidence="11 15" id="KW-0067">ATP-binding</keyword>